<evidence type="ECO:0000256" key="5">
    <source>
        <dbReference type="ARBA" id="ARBA00022833"/>
    </source>
</evidence>
<feature type="region of interest" description="Disordered" evidence="8">
    <location>
        <begin position="115"/>
        <end position="136"/>
    </location>
</feature>
<dbReference type="InterPro" id="IPR056436">
    <property type="entry name" value="Znf-C2H2_ZIC1-5/GLI1-3-like"/>
</dbReference>
<feature type="domain" description="C2H2-type" evidence="9">
    <location>
        <begin position="202"/>
        <end position="231"/>
    </location>
</feature>
<keyword evidence="4 7" id="KW-0863">Zinc-finger</keyword>
<dbReference type="InterPro" id="IPR013087">
    <property type="entry name" value="Znf_C2H2_type"/>
</dbReference>
<feature type="domain" description="C2H2-type" evidence="9">
    <location>
        <begin position="232"/>
        <end position="259"/>
    </location>
</feature>
<evidence type="ECO:0000256" key="7">
    <source>
        <dbReference type="PROSITE-ProRule" id="PRU00042"/>
    </source>
</evidence>
<proteinExistence type="predicted"/>
<dbReference type="PROSITE" id="PS50157">
    <property type="entry name" value="ZINC_FINGER_C2H2_2"/>
    <property type="match status" value="2"/>
</dbReference>
<evidence type="ECO:0000313" key="11">
    <source>
        <dbReference type="WBParaSite" id="PDA_v2.g28238.t1"/>
    </source>
</evidence>
<accession>A0A914QFM2</accession>
<sequence>MTLDYPFPHSSWPGGAGIPTNANTGTSAATSMKLMPYENYYHPSQFYPTNMYSHGFLLKDENYGTQAIQAHHQQQQQQQQQLQHQQQQENQLMYNPQTNNYPQVISPYSNYHQHPVAPPVPTTASSTTTPAPTTNSLSTVGKRFKAGKDGFYIDGPRQCLWVINNYGQPCNRVFPCIEDLSQHVNSEHVGSLDVSEHVCHWKGCKRTTRQSAFKAKYKLVNHIRVHTGHKPFDCDHCQKRFARSENLKIHKRTHSGDKKGLKV</sequence>
<keyword evidence="6" id="KW-0539">Nucleus</keyword>
<dbReference type="GO" id="GO:0008270">
    <property type="term" value="F:zinc ion binding"/>
    <property type="evidence" value="ECO:0007669"/>
    <property type="project" value="UniProtKB-KW"/>
</dbReference>
<evidence type="ECO:0000256" key="3">
    <source>
        <dbReference type="ARBA" id="ARBA00022737"/>
    </source>
</evidence>
<evidence type="ECO:0000256" key="1">
    <source>
        <dbReference type="ARBA" id="ARBA00004123"/>
    </source>
</evidence>
<dbReference type="SMART" id="SM00355">
    <property type="entry name" value="ZnF_C2H2"/>
    <property type="match status" value="2"/>
</dbReference>
<dbReference type="GO" id="GO:0000978">
    <property type="term" value="F:RNA polymerase II cis-regulatory region sequence-specific DNA binding"/>
    <property type="evidence" value="ECO:0007669"/>
    <property type="project" value="TreeGrafter"/>
</dbReference>
<evidence type="ECO:0000256" key="6">
    <source>
        <dbReference type="ARBA" id="ARBA00023242"/>
    </source>
</evidence>
<protein>
    <submittedName>
        <fullName evidence="11">C2H2-type domain-containing protein</fullName>
    </submittedName>
</protein>
<dbReference type="InterPro" id="IPR043359">
    <property type="entry name" value="GLI-like"/>
</dbReference>
<evidence type="ECO:0000259" key="9">
    <source>
        <dbReference type="PROSITE" id="PS50157"/>
    </source>
</evidence>
<organism evidence="10 11">
    <name type="scientific">Panagrolaimus davidi</name>
    <dbReference type="NCBI Taxonomy" id="227884"/>
    <lineage>
        <taxon>Eukaryota</taxon>
        <taxon>Metazoa</taxon>
        <taxon>Ecdysozoa</taxon>
        <taxon>Nematoda</taxon>
        <taxon>Chromadorea</taxon>
        <taxon>Rhabditida</taxon>
        <taxon>Tylenchina</taxon>
        <taxon>Panagrolaimomorpha</taxon>
        <taxon>Panagrolaimoidea</taxon>
        <taxon>Panagrolaimidae</taxon>
        <taxon>Panagrolaimus</taxon>
    </lineage>
</organism>
<dbReference type="PANTHER" id="PTHR45718">
    <property type="entry name" value="TRANSCRIPTIONAL ACTIVATOR CUBITUS INTERRUPTUS"/>
    <property type="match status" value="1"/>
</dbReference>
<evidence type="ECO:0000256" key="2">
    <source>
        <dbReference type="ARBA" id="ARBA00022723"/>
    </source>
</evidence>
<name>A0A914QFM2_9BILA</name>
<dbReference type="InterPro" id="IPR036236">
    <property type="entry name" value="Znf_C2H2_sf"/>
</dbReference>
<keyword evidence="10" id="KW-1185">Reference proteome</keyword>
<dbReference type="FunFam" id="3.30.160.60:FF:002343">
    <property type="entry name" value="Zinc finger protein 33A"/>
    <property type="match status" value="1"/>
</dbReference>
<evidence type="ECO:0000313" key="10">
    <source>
        <dbReference type="Proteomes" id="UP000887578"/>
    </source>
</evidence>
<dbReference type="PANTHER" id="PTHR45718:SF4">
    <property type="entry name" value="TRANSCRIPTIONAL ACTIVATOR CUBITUS INTERRUPTUS"/>
    <property type="match status" value="1"/>
</dbReference>
<dbReference type="GO" id="GO:0005634">
    <property type="term" value="C:nucleus"/>
    <property type="evidence" value="ECO:0007669"/>
    <property type="project" value="UniProtKB-SubCell"/>
</dbReference>
<dbReference type="GO" id="GO:0000981">
    <property type="term" value="F:DNA-binding transcription factor activity, RNA polymerase II-specific"/>
    <property type="evidence" value="ECO:0007669"/>
    <property type="project" value="TreeGrafter"/>
</dbReference>
<dbReference type="SUPFAM" id="SSF57667">
    <property type="entry name" value="beta-beta-alpha zinc fingers"/>
    <property type="match status" value="1"/>
</dbReference>
<dbReference type="PROSITE" id="PS00028">
    <property type="entry name" value="ZINC_FINGER_C2H2_1"/>
    <property type="match status" value="1"/>
</dbReference>
<evidence type="ECO:0000256" key="8">
    <source>
        <dbReference type="SAM" id="MobiDB-lite"/>
    </source>
</evidence>
<dbReference type="Proteomes" id="UP000887578">
    <property type="component" value="Unplaced"/>
</dbReference>
<feature type="region of interest" description="Disordered" evidence="8">
    <location>
        <begin position="68"/>
        <end position="88"/>
    </location>
</feature>
<evidence type="ECO:0000256" key="4">
    <source>
        <dbReference type="ARBA" id="ARBA00022771"/>
    </source>
</evidence>
<reference evidence="11" key="1">
    <citation type="submission" date="2022-11" db="UniProtKB">
        <authorList>
            <consortium name="WormBaseParasite"/>
        </authorList>
    </citation>
    <scope>IDENTIFICATION</scope>
</reference>
<keyword evidence="5" id="KW-0862">Zinc</keyword>
<dbReference type="Pfam" id="PF23561">
    <property type="entry name" value="zf-C2H2_15"/>
    <property type="match status" value="1"/>
</dbReference>
<keyword evidence="3" id="KW-0677">Repeat</keyword>
<comment type="subcellular location">
    <subcellularLocation>
        <location evidence="1">Nucleus</location>
    </subcellularLocation>
</comment>
<dbReference type="Gene3D" id="3.30.160.60">
    <property type="entry name" value="Classic Zinc Finger"/>
    <property type="match status" value="2"/>
</dbReference>
<dbReference type="WBParaSite" id="PDA_v2.g28238.t1">
    <property type="protein sequence ID" value="PDA_v2.g28238.t1"/>
    <property type="gene ID" value="PDA_v2.g28238"/>
</dbReference>
<dbReference type="AlphaFoldDB" id="A0A914QFM2"/>
<feature type="compositionally biased region" description="Low complexity" evidence="8">
    <location>
        <begin position="122"/>
        <end position="134"/>
    </location>
</feature>
<keyword evidence="2" id="KW-0479">Metal-binding</keyword>